<evidence type="ECO:0000313" key="9">
    <source>
        <dbReference type="Proteomes" id="UP000799538"/>
    </source>
</evidence>
<dbReference type="InterPro" id="IPR020568">
    <property type="entry name" value="Ribosomal_Su5_D2-typ_SF"/>
</dbReference>
<dbReference type="InterPro" id="IPR023035">
    <property type="entry name" value="Ribosomal_uS9_bac/plastid"/>
</dbReference>
<feature type="compositionally biased region" description="Polar residues" evidence="7">
    <location>
        <begin position="49"/>
        <end position="60"/>
    </location>
</feature>
<protein>
    <recommendedName>
        <fullName evidence="4">Small ribosomal subunit protein uS9m</fullName>
    </recommendedName>
    <alternativeName>
        <fullName evidence="5">37S ribosomal protein S9, mitochondrial</fullName>
    </alternativeName>
</protein>
<dbReference type="SUPFAM" id="SSF54211">
    <property type="entry name" value="Ribosomal protein S5 domain 2-like"/>
    <property type="match status" value="1"/>
</dbReference>
<dbReference type="Gene3D" id="3.30.230.10">
    <property type="match status" value="1"/>
</dbReference>
<dbReference type="Proteomes" id="UP000799538">
    <property type="component" value="Unassembled WGS sequence"/>
</dbReference>
<dbReference type="EMBL" id="ML992508">
    <property type="protein sequence ID" value="KAF2222487.1"/>
    <property type="molecule type" value="Genomic_DNA"/>
</dbReference>
<dbReference type="NCBIfam" id="NF001099">
    <property type="entry name" value="PRK00132.1"/>
    <property type="match status" value="1"/>
</dbReference>
<dbReference type="GO" id="GO:0005763">
    <property type="term" value="C:mitochondrial small ribosomal subunit"/>
    <property type="evidence" value="ECO:0007669"/>
    <property type="project" value="TreeGrafter"/>
</dbReference>
<evidence type="ECO:0000256" key="7">
    <source>
        <dbReference type="SAM" id="MobiDB-lite"/>
    </source>
</evidence>
<dbReference type="PROSITE" id="PS00360">
    <property type="entry name" value="RIBOSOMAL_S9"/>
    <property type="match status" value="1"/>
</dbReference>
<dbReference type="InterPro" id="IPR000754">
    <property type="entry name" value="Ribosomal_uS9"/>
</dbReference>
<dbReference type="PANTHER" id="PTHR21569:SF1">
    <property type="entry name" value="SMALL RIBOSOMAL SUBUNIT PROTEIN US9M"/>
    <property type="match status" value="1"/>
</dbReference>
<accession>A0A6A6G9Y4</accession>
<keyword evidence="9" id="KW-1185">Reference proteome</keyword>
<dbReference type="GO" id="GO:0003723">
    <property type="term" value="F:RNA binding"/>
    <property type="evidence" value="ECO:0007669"/>
    <property type="project" value="TreeGrafter"/>
</dbReference>
<dbReference type="GO" id="GO:0003735">
    <property type="term" value="F:structural constituent of ribosome"/>
    <property type="evidence" value="ECO:0007669"/>
    <property type="project" value="InterPro"/>
</dbReference>
<keyword evidence="3 6" id="KW-0687">Ribonucleoprotein</keyword>
<gene>
    <name evidence="8" type="ORF">BDZ85DRAFT_237861</name>
</gene>
<dbReference type="GO" id="GO:0006412">
    <property type="term" value="P:translation"/>
    <property type="evidence" value="ECO:0007669"/>
    <property type="project" value="InterPro"/>
</dbReference>
<name>A0A6A6G9Y4_9PEZI</name>
<reference evidence="9" key="1">
    <citation type="journal article" date="2020" name="Stud. Mycol.">
        <title>101 Dothideomycetes genomes: A test case for predicting lifestyles and emergence of pathogens.</title>
        <authorList>
            <person name="Haridas S."/>
            <person name="Albert R."/>
            <person name="Binder M."/>
            <person name="Bloem J."/>
            <person name="LaButti K."/>
            <person name="Salamov A."/>
            <person name="Andreopoulos B."/>
            <person name="Baker S."/>
            <person name="Barry K."/>
            <person name="Bills G."/>
            <person name="Bluhm B."/>
            <person name="Cannon C."/>
            <person name="Castanera R."/>
            <person name="Culley D."/>
            <person name="Daum C."/>
            <person name="Ezra D."/>
            <person name="Gonzalez J."/>
            <person name="Henrissat B."/>
            <person name="Kuo A."/>
            <person name="Liang C."/>
            <person name="Lipzen A."/>
            <person name="Lutzoni F."/>
            <person name="Magnuson J."/>
            <person name="Mondo S."/>
            <person name="Nolan M."/>
            <person name="Ohm R."/>
            <person name="Pangilinan J."/>
            <person name="Park H.-J."/>
            <person name="Ramirez L."/>
            <person name="Alfaro M."/>
            <person name="Sun H."/>
            <person name="Tritt A."/>
            <person name="Yoshinaga Y."/>
            <person name="Zwiers L.-H."/>
            <person name="Turgeon B."/>
            <person name="Goodwin S."/>
            <person name="Spatafora J."/>
            <person name="Crous P."/>
            <person name="Grigoriev I."/>
        </authorList>
    </citation>
    <scope>NUCLEOTIDE SEQUENCE [LARGE SCALE GENOMIC DNA]</scope>
    <source>
        <strain evidence="9">CECT 20119</strain>
    </source>
</reference>
<sequence>MEARTIRAGLQRALQICRPITLPIRLRPRTYATTTSDSTTPSSLPPNRSFPSFSNRNPTTEPDEEFDEEEFEEDEEDEEDEEEAEDEEDAQDHAEARLRSYRVVPASPSYFTALPRFTDDLLRLEDLLRKHSVLPVLPPGEQPRVSWLTYQQYTMSNTEPIRKASYAKLLKTLHRLNQIHPAVVPEEVLAELERYKRAVQPSENQAKPLVVDMWGRSRAVGRRKTSHAVVWVVEGEGEVKVNGRSLSEMFGRLHDRESAVWPLKSTGRLGLYNVWAIVRGGGTTGQAEAMTLGLAKALMAHEPGLKPALRRAGCVTRDTREVERKKAGKLKARKMPTWVKR</sequence>
<dbReference type="FunFam" id="3.30.230.10:FF:000001">
    <property type="entry name" value="30S ribosomal protein S9"/>
    <property type="match status" value="1"/>
</dbReference>
<evidence type="ECO:0000256" key="1">
    <source>
        <dbReference type="ARBA" id="ARBA00005251"/>
    </source>
</evidence>
<proteinExistence type="inferred from homology"/>
<evidence type="ECO:0000256" key="2">
    <source>
        <dbReference type="ARBA" id="ARBA00022980"/>
    </source>
</evidence>
<dbReference type="PANTHER" id="PTHR21569">
    <property type="entry name" value="RIBOSOMAL PROTEIN S9"/>
    <property type="match status" value="1"/>
</dbReference>
<keyword evidence="2 6" id="KW-0689">Ribosomal protein</keyword>
<evidence type="ECO:0000256" key="3">
    <source>
        <dbReference type="ARBA" id="ARBA00023274"/>
    </source>
</evidence>
<feature type="compositionally biased region" description="Acidic residues" evidence="7">
    <location>
        <begin position="61"/>
        <end position="90"/>
    </location>
</feature>
<organism evidence="8 9">
    <name type="scientific">Elsinoe ampelina</name>
    <dbReference type="NCBI Taxonomy" id="302913"/>
    <lineage>
        <taxon>Eukaryota</taxon>
        <taxon>Fungi</taxon>
        <taxon>Dikarya</taxon>
        <taxon>Ascomycota</taxon>
        <taxon>Pezizomycotina</taxon>
        <taxon>Dothideomycetes</taxon>
        <taxon>Dothideomycetidae</taxon>
        <taxon>Myriangiales</taxon>
        <taxon>Elsinoaceae</taxon>
        <taxon>Elsinoe</taxon>
    </lineage>
</organism>
<comment type="similarity">
    <text evidence="1 6">Belongs to the universal ribosomal protein uS9 family.</text>
</comment>
<dbReference type="OrthoDB" id="10254627at2759"/>
<evidence type="ECO:0000256" key="5">
    <source>
        <dbReference type="ARBA" id="ARBA00042623"/>
    </source>
</evidence>
<evidence type="ECO:0000256" key="4">
    <source>
        <dbReference type="ARBA" id="ARBA00039318"/>
    </source>
</evidence>
<evidence type="ECO:0000313" key="8">
    <source>
        <dbReference type="EMBL" id="KAF2222487.1"/>
    </source>
</evidence>
<evidence type="ECO:0000256" key="6">
    <source>
        <dbReference type="RuleBase" id="RU003815"/>
    </source>
</evidence>
<dbReference type="InterPro" id="IPR020574">
    <property type="entry name" value="Ribosomal_uS9_CS"/>
</dbReference>
<feature type="region of interest" description="Disordered" evidence="7">
    <location>
        <begin position="28"/>
        <end position="94"/>
    </location>
</feature>
<dbReference type="InterPro" id="IPR014721">
    <property type="entry name" value="Ribsml_uS5_D2-typ_fold_subgr"/>
</dbReference>
<feature type="compositionally biased region" description="Low complexity" evidence="7">
    <location>
        <begin position="28"/>
        <end position="46"/>
    </location>
</feature>
<dbReference type="AlphaFoldDB" id="A0A6A6G9Y4"/>
<dbReference type="Pfam" id="PF00380">
    <property type="entry name" value="Ribosomal_S9"/>
    <property type="match status" value="1"/>
</dbReference>